<dbReference type="EMBL" id="NIRT01000041">
    <property type="protein sequence ID" value="PYD65154.1"/>
    <property type="molecule type" value="Genomic_DNA"/>
</dbReference>
<protein>
    <recommendedName>
        <fullName evidence="3">Transposase</fullName>
    </recommendedName>
</protein>
<evidence type="ECO:0008006" key="3">
    <source>
        <dbReference type="Google" id="ProtNLM"/>
    </source>
</evidence>
<proteinExistence type="predicted"/>
<keyword evidence="2" id="KW-1185">Reference proteome</keyword>
<gene>
    <name evidence="1" type="ORF">CDI09_15250</name>
</gene>
<organism evidence="1 2">
    <name type="scientific">Komagataeibacter nataicola</name>
    <dbReference type="NCBI Taxonomy" id="265960"/>
    <lineage>
        <taxon>Bacteria</taxon>
        <taxon>Pseudomonadati</taxon>
        <taxon>Pseudomonadota</taxon>
        <taxon>Alphaproteobacteria</taxon>
        <taxon>Acetobacterales</taxon>
        <taxon>Acetobacteraceae</taxon>
        <taxon>Komagataeibacter</taxon>
    </lineage>
</organism>
<evidence type="ECO:0000313" key="1">
    <source>
        <dbReference type="EMBL" id="PYD65154.1"/>
    </source>
</evidence>
<accession>A0ABX5P7E3</accession>
<dbReference type="Proteomes" id="UP000247512">
    <property type="component" value="Unassembled WGS sequence"/>
</dbReference>
<comment type="caution">
    <text evidence="1">The sequence shown here is derived from an EMBL/GenBank/DDBJ whole genome shotgun (WGS) entry which is preliminary data.</text>
</comment>
<name>A0ABX5P7E3_9PROT</name>
<sequence>MPSEFGSWRAATQLFIRWWKRGVWQRPA</sequence>
<reference evidence="1 2" key="1">
    <citation type="submission" date="2017-06" db="EMBL/GenBank/DDBJ databases">
        <title>A draft genome sequence of Komagataeibacter nataicola LMG 1536.</title>
        <authorList>
            <person name="Skraban J."/>
            <person name="Cleenwerck I."/>
            <person name="Vandamme P."/>
            <person name="Trcek J."/>
        </authorList>
    </citation>
    <scope>NUCLEOTIDE SEQUENCE [LARGE SCALE GENOMIC DNA]</scope>
    <source>
        <strain evidence="1 2">LMG 1536</strain>
    </source>
</reference>
<evidence type="ECO:0000313" key="2">
    <source>
        <dbReference type="Proteomes" id="UP000247512"/>
    </source>
</evidence>